<name>A0ABS1R4F9_9SPHI</name>
<keyword evidence="12 19" id="KW-0675">Receptor</keyword>
<comment type="subcellular location">
    <subcellularLocation>
        <location evidence="1 14">Cell outer membrane</location>
        <topology evidence="1 14">Multi-pass membrane protein</topology>
    </subcellularLocation>
</comment>
<dbReference type="InterPro" id="IPR039426">
    <property type="entry name" value="TonB-dep_rcpt-like"/>
</dbReference>
<evidence type="ECO:0000256" key="9">
    <source>
        <dbReference type="ARBA" id="ARBA00023065"/>
    </source>
</evidence>
<dbReference type="EMBL" id="JAERTY010000007">
    <property type="protein sequence ID" value="MBL1409606.1"/>
    <property type="molecule type" value="Genomic_DNA"/>
</dbReference>
<dbReference type="Pfam" id="PF00593">
    <property type="entry name" value="TonB_dep_Rec_b-barrel"/>
    <property type="match status" value="1"/>
</dbReference>
<dbReference type="SUPFAM" id="SSF49464">
    <property type="entry name" value="Carboxypeptidase regulatory domain-like"/>
    <property type="match status" value="1"/>
</dbReference>
<dbReference type="Pfam" id="PF13715">
    <property type="entry name" value="CarbopepD_reg_2"/>
    <property type="match status" value="1"/>
</dbReference>
<sequence length="826" mass="90339">MRAKLFFALMGTLGACSLANAQTTVKGRVIDEKSKPVAEVSVRAGQQSVKTDANGFFSIYIGRSGKFTLHLSGIGFGKKEVVLTQEGAETKLEDIILRHNEYNIEDVEVFGERGRQPKGLETITRMPLKPSDQIQSISVISHKVIEDQGALTLTDAVRNIPGVTLFGSYGGVKESMSTRGFRGVPVLKNGVRMDSQFQTASGVVDMQGVESIQMIKGSAAITQGVITDIGNAGGVINVVTKTPNFINAGAVGARVGSWGQFRPTFDMQTVLDKKETLAVRFNGAYERSDSYRAAVSGNSVYFNPSLTWRASGNTTVTLEGDYLNSNKTPVTSAVNLNPSQGVNALYVLPNNRMAGLASDNNNTVMSSFMASVNHRLSDNWRLRAAYAVSSYQVDNQSTGLTLLDEKVNPDFNLFSRSMSRSLRDDKNKTFQFDLIGEELYTGRIKHTMQGGFDYRIVDANTTAMAGTLKPLGKNITLGNAGVIDTIDILGSWTNLLDEVEYLDKNGQAQVGKSISFVKGTPVDADYNTFGILAQDVIEFNKYIKVALGLRYSEVNTISATSNTSQRRSAWNPSVGFIATPVQHLNIFGSYTSSTSLRSAANKMVGGGEVGPSTTEQFEAGIKSDWLDEKLRFNLTYFHIYTSNLSNQEYAPGTTTSTGYYFKAGDLLRDGIEAELNGRILDNLTVMLGYAYLDARYKNSPSYVDGSAPMNAPDHTANGWVQYVVNQGALKNLSLSAGVYYVGKRPVNEHSTKYDGHTAVYGPDIKPFDMPAYTTVNAQVGYKFQKWEARVFLNNLTDEIGLNSYFRGGFINQIDPRNAAFSLNYRF</sequence>
<protein>
    <submittedName>
        <fullName evidence="19">TonB-dependent siderophore receptor</fullName>
    </submittedName>
</protein>
<keyword evidence="7 16" id="KW-0732">Signal</keyword>
<dbReference type="NCBIfam" id="TIGR01783">
    <property type="entry name" value="TonB-siderophor"/>
    <property type="match status" value="1"/>
</dbReference>
<evidence type="ECO:0000259" key="17">
    <source>
        <dbReference type="Pfam" id="PF00593"/>
    </source>
</evidence>
<dbReference type="InterPro" id="IPR036942">
    <property type="entry name" value="Beta-barrel_TonB_sf"/>
</dbReference>
<dbReference type="RefSeq" id="WP_202103355.1">
    <property type="nucleotide sequence ID" value="NZ_JAERTY010000007.1"/>
</dbReference>
<dbReference type="PANTHER" id="PTHR32552:SF68">
    <property type="entry name" value="FERRICHROME OUTER MEMBRANE TRANSPORTER_PHAGE RECEPTOR"/>
    <property type="match status" value="1"/>
</dbReference>
<reference evidence="19 20" key="1">
    <citation type="submission" date="2021-01" db="EMBL/GenBank/DDBJ databases">
        <title>C459-1 draft genome sequence.</title>
        <authorList>
            <person name="Zhang X.-F."/>
        </authorList>
    </citation>
    <scope>NUCLEOTIDE SEQUENCE [LARGE SCALE GENOMIC DNA]</scope>
    <source>
        <strain evidence="20">C459-1</strain>
    </source>
</reference>
<dbReference type="PANTHER" id="PTHR32552">
    <property type="entry name" value="FERRICHROME IRON RECEPTOR-RELATED"/>
    <property type="match status" value="1"/>
</dbReference>
<evidence type="ECO:0000256" key="4">
    <source>
        <dbReference type="ARBA" id="ARBA00022452"/>
    </source>
</evidence>
<evidence type="ECO:0000256" key="10">
    <source>
        <dbReference type="ARBA" id="ARBA00023077"/>
    </source>
</evidence>
<keyword evidence="3 14" id="KW-0813">Transport</keyword>
<dbReference type="PROSITE" id="PS52016">
    <property type="entry name" value="TONB_DEPENDENT_REC_3"/>
    <property type="match status" value="1"/>
</dbReference>
<keyword evidence="6 14" id="KW-0812">Transmembrane</keyword>
<evidence type="ECO:0000256" key="16">
    <source>
        <dbReference type="SAM" id="SignalP"/>
    </source>
</evidence>
<keyword evidence="10 15" id="KW-0798">TonB box</keyword>
<evidence type="ECO:0000256" key="3">
    <source>
        <dbReference type="ARBA" id="ARBA00022448"/>
    </source>
</evidence>
<dbReference type="Proteomes" id="UP000625283">
    <property type="component" value="Unassembled WGS sequence"/>
</dbReference>
<evidence type="ECO:0000313" key="20">
    <source>
        <dbReference type="Proteomes" id="UP000625283"/>
    </source>
</evidence>
<proteinExistence type="inferred from homology"/>
<evidence type="ECO:0000313" key="19">
    <source>
        <dbReference type="EMBL" id="MBL1409606.1"/>
    </source>
</evidence>
<organism evidence="19 20">
    <name type="scientific">Sphingobacterium faecale</name>
    <dbReference type="NCBI Taxonomy" id="2803775"/>
    <lineage>
        <taxon>Bacteria</taxon>
        <taxon>Pseudomonadati</taxon>
        <taxon>Bacteroidota</taxon>
        <taxon>Sphingobacteriia</taxon>
        <taxon>Sphingobacteriales</taxon>
        <taxon>Sphingobacteriaceae</taxon>
        <taxon>Sphingobacterium</taxon>
    </lineage>
</organism>
<evidence type="ECO:0000259" key="18">
    <source>
        <dbReference type="Pfam" id="PF07715"/>
    </source>
</evidence>
<dbReference type="Gene3D" id="2.170.130.10">
    <property type="entry name" value="TonB-dependent receptor, plug domain"/>
    <property type="match status" value="1"/>
</dbReference>
<evidence type="ECO:0000256" key="11">
    <source>
        <dbReference type="ARBA" id="ARBA00023136"/>
    </source>
</evidence>
<keyword evidence="20" id="KW-1185">Reference proteome</keyword>
<dbReference type="InterPro" id="IPR000531">
    <property type="entry name" value="Beta-barrel_TonB"/>
</dbReference>
<evidence type="ECO:0000256" key="5">
    <source>
        <dbReference type="ARBA" id="ARBA00022496"/>
    </source>
</evidence>
<keyword evidence="11 14" id="KW-0472">Membrane</keyword>
<dbReference type="PROSITE" id="PS51257">
    <property type="entry name" value="PROKAR_LIPOPROTEIN"/>
    <property type="match status" value="1"/>
</dbReference>
<evidence type="ECO:0000256" key="6">
    <source>
        <dbReference type="ARBA" id="ARBA00022692"/>
    </source>
</evidence>
<evidence type="ECO:0000256" key="2">
    <source>
        <dbReference type="ARBA" id="ARBA00009810"/>
    </source>
</evidence>
<dbReference type="InterPro" id="IPR010105">
    <property type="entry name" value="TonB_sidphr_rcpt"/>
</dbReference>
<dbReference type="InterPro" id="IPR012910">
    <property type="entry name" value="Plug_dom"/>
</dbReference>
<dbReference type="InterPro" id="IPR037066">
    <property type="entry name" value="Plug_dom_sf"/>
</dbReference>
<keyword evidence="8" id="KW-0408">Iron</keyword>
<keyword evidence="13 14" id="KW-0998">Cell outer membrane</keyword>
<dbReference type="InterPro" id="IPR008969">
    <property type="entry name" value="CarboxyPept-like_regulatory"/>
</dbReference>
<evidence type="ECO:0000256" key="1">
    <source>
        <dbReference type="ARBA" id="ARBA00004571"/>
    </source>
</evidence>
<keyword evidence="5" id="KW-0410">Iron transport</keyword>
<feature type="domain" description="TonB-dependent receptor plug" evidence="18">
    <location>
        <begin position="131"/>
        <end position="224"/>
    </location>
</feature>
<dbReference type="SUPFAM" id="SSF56935">
    <property type="entry name" value="Porins"/>
    <property type="match status" value="1"/>
</dbReference>
<feature type="domain" description="TonB-dependent receptor-like beta-barrel" evidence="17">
    <location>
        <begin position="308"/>
        <end position="795"/>
    </location>
</feature>
<comment type="similarity">
    <text evidence="2 14 15">Belongs to the TonB-dependent receptor family.</text>
</comment>
<comment type="caution">
    <text evidence="19">The sequence shown here is derived from an EMBL/GenBank/DDBJ whole genome shotgun (WGS) entry which is preliminary data.</text>
</comment>
<feature type="signal peptide" evidence="16">
    <location>
        <begin position="1"/>
        <end position="21"/>
    </location>
</feature>
<evidence type="ECO:0000256" key="14">
    <source>
        <dbReference type="PROSITE-ProRule" id="PRU01360"/>
    </source>
</evidence>
<evidence type="ECO:0000256" key="8">
    <source>
        <dbReference type="ARBA" id="ARBA00023004"/>
    </source>
</evidence>
<gene>
    <name evidence="19" type="ORF">JKG61_12665</name>
</gene>
<evidence type="ECO:0000256" key="15">
    <source>
        <dbReference type="RuleBase" id="RU003357"/>
    </source>
</evidence>
<evidence type="ECO:0000256" key="7">
    <source>
        <dbReference type="ARBA" id="ARBA00022729"/>
    </source>
</evidence>
<evidence type="ECO:0000256" key="13">
    <source>
        <dbReference type="ARBA" id="ARBA00023237"/>
    </source>
</evidence>
<feature type="chain" id="PRO_5045716448" evidence="16">
    <location>
        <begin position="22"/>
        <end position="826"/>
    </location>
</feature>
<keyword evidence="9" id="KW-0406">Ion transport</keyword>
<accession>A0ABS1R4F9</accession>
<dbReference type="CDD" id="cd01347">
    <property type="entry name" value="ligand_gated_channel"/>
    <property type="match status" value="1"/>
</dbReference>
<keyword evidence="4 14" id="KW-1134">Transmembrane beta strand</keyword>
<dbReference type="Pfam" id="PF07715">
    <property type="entry name" value="Plug"/>
    <property type="match status" value="1"/>
</dbReference>
<dbReference type="Gene3D" id="2.40.170.20">
    <property type="entry name" value="TonB-dependent receptor, beta-barrel domain"/>
    <property type="match status" value="1"/>
</dbReference>
<evidence type="ECO:0000256" key="12">
    <source>
        <dbReference type="ARBA" id="ARBA00023170"/>
    </source>
</evidence>
<dbReference type="Gene3D" id="2.60.40.1120">
    <property type="entry name" value="Carboxypeptidase-like, regulatory domain"/>
    <property type="match status" value="1"/>
</dbReference>